<evidence type="ECO:0000256" key="2">
    <source>
        <dbReference type="ARBA" id="ARBA00022963"/>
    </source>
</evidence>
<comment type="caution">
    <text evidence="6">The sequence shown here is derived from an EMBL/GenBank/DDBJ whole genome shotgun (WGS) entry which is preliminary data.</text>
</comment>
<dbReference type="PROSITE" id="PS51635">
    <property type="entry name" value="PNPLA"/>
    <property type="match status" value="1"/>
</dbReference>
<accession>A0ABW3ENA2</accession>
<feature type="short sequence motif" description="GXGXXG" evidence="4">
    <location>
        <begin position="38"/>
        <end position="43"/>
    </location>
</feature>
<dbReference type="PANTHER" id="PTHR14226">
    <property type="entry name" value="NEUROPATHY TARGET ESTERASE/SWISS CHEESE D.MELANOGASTER"/>
    <property type="match status" value="1"/>
</dbReference>
<reference evidence="7" key="1">
    <citation type="journal article" date="2019" name="Int. J. Syst. Evol. Microbiol.">
        <title>The Global Catalogue of Microorganisms (GCM) 10K type strain sequencing project: providing services to taxonomists for standard genome sequencing and annotation.</title>
        <authorList>
            <consortium name="The Broad Institute Genomics Platform"/>
            <consortium name="The Broad Institute Genome Sequencing Center for Infectious Disease"/>
            <person name="Wu L."/>
            <person name="Ma J."/>
        </authorList>
    </citation>
    <scope>NUCLEOTIDE SEQUENCE [LARGE SCALE GENOMIC DNA]</scope>
    <source>
        <strain evidence="7">JCM 31202</strain>
    </source>
</reference>
<dbReference type="SUPFAM" id="SSF52151">
    <property type="entry name" value="FabD/lysophospholipase-like"/>
    <property type="match status" value="1"/>
</dbReference>
<protein>
    <submittedName>
        <fullName evidence="6">Patatin family protein</fullName>
    </submittedName>
</protein>
<gene>
    <name evidence="6" type="ORF">ACFQ11_12700</name>
</gene>
<proteinExistence type="predicted"/>
<dbReference type="Pfam" id="PF01734">
    <property type="entry name" value="Patatin"/>
    <property type="match status" value="1"/>
</dbReference>
<evidence type="ECO:0000256" key="4">
    <source>
        <dbReference type="PROSITE-ProRule" id="PRU01161"/>
    </source>
</evidence>
<feature type="domain" description="PNPLA" evidence="5">
    <location>
        <begin position="34"/>
        <end position="204"/>
    </location>
</feature>
<dbReference type="InterPro" id="IPR050301">
    <property type="entry name" value="NTE"/>
</dbReference>
<evidence type="ECO:0000256" key="3">
    <source>
        <dbReference type="ARBA" id="ARBA00023098"/>
    </source>
</evidence>
<organism evidence="6 7">
    <name type="scientific">Actinomadura sediminis</name>
    <dbReference type="NCBI Taxonomy" id="1038904"/>
    <lineage>
        <taxon>Bacteria</taxon>
        <taxon>Bacillati</taxon>
        <taxon>Actinomycetota</taxon>
        <taxon>Actinomycetes</taxon>
        <taxon>Streptosporangiales</taxon>
        <taxon>Thermomonosporaceae</taxon>
        <taxon>Actinomadura</taxon>
    </lineage>
</organism>
<dbReference type="InterPro" id="IPR016035">
    <property type="entry name" value="Acyl_Trfase/lysoPLipase"/>
</dbReference>
<sequence length="329" mass="34387">MTVTGGVAGRHRVLGVLAERARTGRRGDGERVALAIEGGGMRGTVSAGMAMAVDELGLTPLFDAVYGASAGAISGAWLLSSRPEGLRGWTDPTFARALIRRRNVVFGRPLVNVERLVEVHYTRDFPLDFASILANEVEYHPIATDVVTGAAVDLHSRVTDAATLRLALRASAALPMLAGGPVRVGDGVYYDAGLAESIPYRRALADGATHVLVLRSRRRSDGAVAGGPSRGTRVVAGLGLRRYGPELRTTFLGRNDRLAADDRLLAEHDADAVRSGPAILSVRPPDSAPYVGRLERDGALLEAAFEAGRAAAAASLAGLAGDLAREAGG</sequence>
<dbReference type="InterPro" id="IPR002641">
    <property type="entry name" value="PNPLA_dom"/>
</dbReference>
<feature type="active site" description="Proton acceptor" evidence="4">
    <location>
        <position position="191"/>
    </location>
</feature>
<evidence type="ECO:0000313" key="6">
    <source>
        <dbReference type="EMBL" id="MFD0901255.1"/>
    </source>
</evidence>
<dbReference type="EMBL" id="JBHTJA010000018">
    <property type="protein sequence ID" value="MFD0901255.1"/>
    <property type="molecule type" value="Genomic_DNA"/>
</dbReference>
<dbReference type="PANTHER" id="PTHR14226:SF64">
    <property type="entry name" value="PNPLA DOMAIN-CONTAINING PROTEIN"/>
    <property type="match status" value="1"/>
</dbReference>
<dbReference type="Proteomes" id="UP001596972">
    <property type="component" value="Unassembled WGS sequence"/>
</dbReference>
<keyword evidence="1 4" id="KW-0378">Hydrolase</keyword>
<dbReference type="Gene3D" id="3.40.1090.10">
    <property type="entry name" value="Cytosolic phospholipase A2 catalytic domain"/>
    <property type="match status" value="1"/>
</dbReference>
<name>A0ABW3ENA2_9ACTN</name>
<comment type="caution">
    <text evidence="4">Lacks conserved residue(s) required for the propagation of feature annotation.</text>
</comment>
<feature type="active site" description="Nucleophile" evidence="4">
    <location>
        <position position="69"/>
    </location>
</feature>
<keyword evidence="3 4" id="KW-0443">Lipid metabolism</keyword>
<feature type="short sequence motif" description="GXSXG" evidence="4">
    <location>
        <begin position="67"/>
        <end position="71"/>
    </location>
</feature>
<evidence type="ECO:0000313" key="7">
    <source>
        <dbReference type="Proteomes" id="UP001596972"/>
    </source>
</evidence>
<keyword evidence="2 4" id="KW-0442">Lipid degradation</keyword>
<evidence type="ECO:0000256" key="1">
    <source>
        <dbReference type="ARBA" id="ARBA00022801"/>
    </source>
</evidence>
<evidence type="ECO:0000259" key="5">
    <source>
        <dbReference type="PROSITE" id="PS51635"/>
    </source>
</evidence>
<keyword evidence="7" id="KW-1185">Reference proteome</keyword>
<dbReference type="RefSeq" id="WP_378298471.1">
    <property type="nucleotide sequence ID" value="NZ_JBHTJA010000018.1"/>
</dbReference>